<dbReference type="PANTHER" id="PTHR44591:SF3">
    <property type="entry name" value="RESPONSE REGULATORY DOMAIN-CONTAINING PROTEIN"/>
    <property type="match status" value="1"/>
</dbReference>
<dbReference type="RefSeq" id="WP_013257979.1">
    <property type="nucleotide sequence ID" value="NC_014365.1"/>
</dbReference>
<gene>
    <name evidence="4" type="ordered locus">Deba_1157</name>
</gene>
<dbReference type="InterPro" id="IPR050595">
    <property type="entry name" value="Bact_response_regulator"/>
</dbReference>
<keyword evidence="1 2" id="KW-0597">Phosphoprotein</keyword>
<dbReference type="EMBL" id="CP002085">
    <property type="protein sequence ID" value="ADK84525.1"/>
    <property type="molecule type" value="Genomic_DNA"/>
</dbReference>
<evidence type="ECO:0000313" key="4">
    <source>
        <dbReference type="EMBL" id="ADK84525.1"/>
    </source>
</evidence>
<dbReference type="PROSITE" id="PS50110">
    <property type="entry name" value="RESPONSE_REGULATORY"/>
    <property type="match status" value="1"/>
</dbReference>
<feature type="domain" description="Response regulatory" evidence="3">
    <location>
        <begin position="94"/>
        <end position="212"/>
    </location>
</feature>
<evidence type="ECO:0000313" key="5">
    <source>
        <dbReference type="Proteomes" id="UP000009047"/>
    </source>
</evidence>
<dbReference type="SMART" id="SM00448">
    <property type="entry name" value="REC"/>
    <property type="match status" value="1"/>
</dbReference>
<evidence type="ECO:0000256" key="2">
    <source>
        <dbReference type="PROSITE-ProRule" id="PRU00169"/>
    </source>
</evidence>
<dbReference type="STRING" id="644282.Deba_1157"/>
<dbReference type="Gene3D" id="3.40.50.2300">
    <property type="match status" value="1"/>
</dbReference>
<dbReference type="InterPro" id="IPR011006">
    <property type="entry name" value="CheY-like_superfamily"/>
</dbReference>
<dbReference type="Proteomes" id="UP000009047">
    <property type="component" value="Chromosome"/>
</dbReference>
<dbReference type="eggNOG" id="COG4753">
    <property type="taxonomic scope" value="Bacteria"/>
</dbReference>
<sequence>MDSLENDLRFLGVLEKAAEIAQDLGSEAAVRYVRSSYHLLCKVYHPDLHRRRSDAANQGQVRLNQIKCRLDQTSDDDLARFLGRRGQASDGHPRVLVVEDEDGLKDNLADLLGLEGYHVATAANGALGLREHLIFRPELVITDVVMPVMNGVEMIRHLRRRDAALKAIFISGFFGTHAVRAELREEIERLGYPALSKPFRPSQILALVRQALA</sequence>
<evidence type="ECO:0000256" key="1">
    <source>
        <dbReference type="ARBA" id="ARBA00022553"/>
    </source>
</evidence>
<keyword evidence="5" id="KW-1185">Reference proteome</keyword>
<dbReference type="PANTHER" id="PTHR44591">
    <property type="entry name" value="STRESS RESPONSE REGULATOR PROTEIN 1"/>
    <property type="match status" value="1"/>
</dbReference>
<dbReference type="InterPro" id="IPR001789">
    <property type="entry name" value="Sig_transdc_resp-reg_receiver"/>
</dbReference>
<feature type="modified residue" description="4-aspartylphosphate" evidence="2">
    <location>
        <position position="143"/>
    </location>
</feature>
<dbReference type="HOGENOM" id="CLU_1292680_0_0_7"/>
<name>E1QIV2_DESB2</name>
<dbReference type="SUPFAM" id="SSF52172">
    <property type="entry name" value="CheY-like"/>
    <property type="match status" value="1"/>
</dbReference>
<evidence type="ECO:0000259" key="3">
    <source>
        <dbReference type="PROSITE" id="PS50110"/>
    </source>
</evidence>
<proteinExistence type="predicted"/>
<dbReference type="OrthoDB" id="9794815at2"/>
<dbReference type="AlphaFoldDB" id="E1QIV2"/>
<organism evidence="4 5">
    <name type="scientific">Desulfarculus baarsii (strain ATCC 33931 / DSM 2075 / LMG 7858 / VKM B-1802 / 2st14)</name>
    <dbReference type="NCBI Taxonomy" id="644282"/>
    <lineage>
        <taxon>Bacteria</taxon>
        <taxon>Pseudomonadati</taxon>
        <taxon>Thermodesulfobacteriota</taxon>
        <taxon>Desulfarculia</taxon>
        <taxon>Desulfarculales</taxon>
        <taxon>Desulfarculaceae</taxon>
        <taxon>Desulfarculus</taxon>
    </lineage>
</organism>
<protein>
    <submittedName>
        <fullName evidence="4">Response regulator receiver protein</fullName>
    </submittedName>
</protein>
<accession>E1QIV2</accession>
<dbReference type="KEGG" id="dbr:Deba_1157"/>
<dbReference type="GO" id="GO:0000160">
    <property type="term" value="P:phosphorelay signal transduction system"/>
    <property type="evidence" value="ECO:0007669"/>
    <property type="project" value="InterPro"/>
</dbReference>
<dbReference type="Pfam" id="PF00072">
    <property type="entry name" value="Response_reg"/>
    <property type="match status" value="1"/>
</dbReference>
<reference evidence="4 5" key="1">
    <citation type="journal article" date="2010" name="Stand. Genomic Sci.">
        <title>Complete genome sequence of Desulfarculus baarsii type strain (2st14).</title>
        <authorList>
            <person name="Sun H."/>
            <person name="Spring S."/>
            <person name="Lapidus A."/>
            <person name="Davenport K."/>
            <person name="Del Rio T.G."/>
            <person name="Tice H."/>
            <person name="Nolan M."/>
            <person name="Copeland A."/>
            <person name="Cheng J.F."/>
            <person name="Lucas S."/>
            <person name="Tapia R."/>
            <person name="Goodwin L."/>
            <person name="Pitluck S."/>
            <person name="Ivanova N."/>
            <person name="Pagani I."/>
            <person name="Mavromatis K."/>
            <person name="Ovchinnikova G."/>
            <person name="Pati A."/>
            <person name="Chen A."/>
            <person name="Palaniappan K."/>
            <person name="Hauser L."/>
            <person name="Chang Y.J."/>
            <person name="Jeffries C.D."/>
            <person name="Detter J.C."/>
            <person name="Han C."/>
            <person name="Rohde M."/>
            <person name="Brambilla E."/>
            <person name="Goker M."/>
            <person name="Woyke T."/>
            <person name="Bristow J."/>
            <person name="Eisen J.A."/>
            <person name="Markowitz V."/>
            <person name="Hugenholtz P."/>
            <person name="Kyrpides N.C."/>
            <person name="Klenk H.P."/>
            <person name="Land M."/>
        </authorList>
    </citation>
    <scope>NUCLEOTIDE SEQUENCE [LARGE SCALE GENOMIC DNA]</scope>
    <source>
        <strain evidence="5">ATCC 33931 / DSM 2075 / LMG 7858 / VKM B-1802 / 2st14</strain>
    </source>
</reference>